<organism evidence="4 5">
    <name type="scientific">Acanthosepion pharaonis</name>
    <name type="common">Pharaoh cuttlefish</name>
    <name type="synonym">Sepia pharaonis</name>
    <dbReference type="NCBI Taxonomy" id="158019"/>
    <lineage>
        <taxon>Eukaryota</taxon>
        <taxon>Metazoa</taxon>
        <taxon>Spiralia</taxon>
        <taxon>Lophotrochozoa</taxon>
        <taxon>Mollusca</taxon>
        <taxon>Cephalopoda</taxon>
        <taxon>Coleoidea</taxon>
        <taxon>Decapodiformes</taxon>
        <taxon>Sepiida</taxon>
        <taxon>Sepiina</taxon>
        <taxon>Sepiidae</taxon>
        <taxon>Acanthosepion</taxon>
    </lineage>
</organism>
<accession>A0A812BA90</accession>
<protein>
    <submittedName>
        <fullName evidence="4">Diisopropyl-fluorophosphatase</fullName>
    </submittedName>
</protein>
<dbReference type="PANTHER" id="PTHR47572:SF4">
    <property type="entry name" value="LACTONASE DRP35"/>
    <property type="match status" value="1"/>
</dbReference>
<dbReference type="PANTHER" id="PTHR47572">
    <property type="entry name" value="LIPOPROTEIN-RELATED"/>
    <property type="match status" value="1"/>
</dbReference>
<gene>
    <name evidence="4" type="ORF">SPHA_12126</name>
</gene>
<evidence type="ECO:0000256" key="2">
    <source>
        <dbReference type="SAM" id="SignalP"/>
    </source>
</evidence>
<evidence type="ECO:0000259" key="3">
    <source>
        <dbReference type="Pfam" id="PF08450"/>
    </source>
</evidence>
<dbReference type="GO" id="GO:0016787">
    <property type="term" value="F:hydrolase activity"/>
    <property type="evidence" value="ECO:0007669"/>
    <property type="project" value="UniProtKB-KW"/>
</dbReference>
<feature type="signal peptide" evidence="2">
    <location>
        <begin position="1"/>
        <end position="27"/>
    </location>
</feature>
<feature type="chain" id="PRO_5032915547" evidence="2">
    <location>
        <begin position="28"/>
        <end position="390"/>
    </location>
</feature>
<sequence length="390" mass="43384">MVFDFDIAIISRVFVFLLPSFLNPATATQSTHSQQITDPKTDLVLARCQYLNTCDFWWTSRRPVSLPTTTSEFDGIVTPVIEPVFSKVTEDVPGAEGPVFDKKGDFYVVAPGVENEGKPAGEILRIDLNTGKKTVICKPKVDDFGGIPAGCQCDRENNQLFVADMRLGLLIVQTDGSFEQIAKKDADDRVMQGCNDCAFDYRGDLWITAPAGDIAPAKYTRSMQEKFGSVYCFTTDGEMIRIDTGYQFPNGIAVQHMNDGRPRKLIVAETPTKKLWSYDIKGPGKVENKKVWGNIPGTHEGGADGMDFDEDNNLLVANWGSSHIEVFGSDGGEPKLRIRCPFAKPSNLQFKPQSKTVFVTEHDSNSVWKFEWQRNGKKQFSETMSSFGQL</sequence>
<comment type="caution">
    <text evidence="4">The sequence shown here is derived from an EMBL/GenBank/DDBJ whole genome shotgun (WGS) entry which is preliminary data.</text>
</comment>
<dbReference type="Gene3D" id="2.120.10.30">
    <property type="entry name" value="TolB, C-terminal domain"/>
    <property type="match status" value="1"/>
</dbReference>
<dbReference type="InterPro" id="IPR013658">
    <property type="entry name" value="SGL"/>
</dbReference>
<reference evidence="4" key="1">
    <citation type="submission" date="2021-01" db="EMBL/GenBank/DDBJ databases">
        <authorList>
            <person name="Li R."/>
            <person name="Bekaert M."/>
        </authorList>
    </citation>
    <scope>NUCLEOTIDE SEQUENCE</scope>
    <source>
        <strain evidence="4">Farmed</strain>
    </source>
</reference>
<dbReference type="InterPro" id="IPR011042">
    <property type="entry name" value="6-blade_b-propeller_TolB-like"/>
</dbReference>
<evidence type="ECO:0000313" key="4">
    <source>
        <dbReference type="EMBL" id="CAE1172383.1"/>
    </source>
</evidence>
<keyword evidence="5" id="KW-1185">Reference proteome</keyword>
<dbReference type="AlphaFoldDB" id="A0A812BA90"/>
<keyword evidence="2" id="KW-0732">Signal</keyword>
<dbReference type="Pfam" id="PF08450">
    <property type="entry name" value="SGL"/>
    <property type="match status" value="1"/>
</dbReference>
<evidence type="ECO:0000313" key="5">
    <source>
        <dbReference type="Proteomes" id="UP000597762"/>
    </source>
</evidence>
<feature type="domain" description="SMP-30/Gluconolactonase/LRE-like region" evidence="3">
    <location>
        <begin position="96"/>
        <end position="361"/>
    </location>
</feature>
<evidence type="ECO:0000256" key="1">
    <source>
        <dbReference type="ARBA" id="ARBA00022801"/>
    </source>
</evidence>
<proteinExistence type="predicted"/>
<dbReference type="Proteomes" id="UP000597762">
    <property type="component" value="Unassembled WGS sequence"/>
</dbReference>
<dbReference type="InterPro" id="IPR051262">
    <property type="entry name" value="SMP-30/CGR1_Lactonase"/>
</dbReference>
<dbReference type="SUPFAM" id="SSF63829">
    <property type="entry name" value="Calcium-dependent phosphotriesterase"/>
    <property type="match status" value="1"/>
</dbReference>
<keyword evidence="1" id="KW-0378">Hydrolase</keyword>
<dbReference type="EMBL" id="CAHIKZ030000402">
    <property type="protein sequence ID" value="CAE1172383.1"/>
    <property type="molecule type" value="Genomic_DNA"/>
</dbReference>
<dbReference type="OrthoDB" id="423498at2759"/>
<name>A0A812BA90_ACAPH</name>